<evidence type="ECO:0000256" key="3">
    <source>
        <dbReference type="ARBA" id="ARBA00011738"/>
    </source>
</evidence>
<evidence type="ECO:0000256" key="9">
    <source>
        <dbReference type="ARBA" id="ARBA00023229"/>
    </source>
</evidence>
<evidence type="ECO:0000256" key="5">
    <source>
        <dbReference type="ARBA" id="ARBA00022723"/>
    </source>
</evidence>
<evidence type="ECO:0000256" key="2">
    <source>
        <dbReference type="ARBA" id="ARBA00011081"/>
    </source>
</evidence>
<keyword evidence="6 10" id="KW-0460">Magnesium</keyword>
<feature type="binding site" evidence="10">
    <location>
        <position position="367"/>
    </location>
    <ligand>
        <name>thiamine diphosphate</name>
        <dbReference type="ChEBI" id="CHEBI:58937"/>
    </ligand>
</feature>
<feature type="binding site" evidence="10">
    <location>
        <position position="175"/>
    </location>
    <ligand>
        <name>Mg(2+)</name>
        <dbReference type="ChEBI" id="CHEBI:18420"/>
    </ligand>
</feature>
<evidence type="ECO:0000256" key="4">
    <source>
        <dbReference type="ARBA" id="ARBA00022679"/>
    </source>
</evidence>
<keyword evidence="9 10" id="KW-0414">Isoprene biosynthesis</keyword>
<feature type="binding site" evidence="10">
    <location>
        <position position="287"/>
    </location>
    <ligand>
        <name>thiamine diphosphate</name>
        <dbReference type="ChEBI" id="CHEBI:58937"/>
    </ligand>
</feature>
<evidence type="ECO:0000256" key="6">
    <source>
        <dbReference type="ARBA" id="ARBA00022842"/>
    </source>
</evidence>
<evidence type="ECO:0000259" key="11">
    <source>
        <dbReference type="SMART" id="SM00861"/>
    </source>
</evidence>
<dbReference type="PANTHER" id="PTHR43322">
    <property type="entry name" value="1-D-DEOXYXYLULOSE 5-PHOSPHATE SYNTHASE-RELATED"/>
    <property type="match status" value="1"/>
</dbReference>
<dbReference type="SUPFAM" id="SSF52518">
    <property type="entry name" value="Thiamin diphosphate-binding fold (THDP-binding)"/>
    <property type="match status" value="1"/>
</dbReference>
<dbReference type="Gene3D" id="3.40.50.920">
    <property type="match status" value="1"/>
</dbReference>
<dbReference type="EMBL" id="SNXO01000006">
    <property type="protein sequence ID" value="TDP58525.1"/>
    <property type="molecule type" value="Genomic_DNA"/>
</dbReference>
<dbReference type="CDD" id="cd02007">
    <property type="entry name" value="TPP_DXS"/>
    <property type="match status" value="1"/>
</dbReference>
<comment type="cofactor">
    <cofactor evidence="10">
        <name>Mg(2+)</name>
        <dbReference type="ChEBI" id="CHEBI:18420"/>
    </cofactor>
    <text evidence="10">Binds 1 Mg(2+) ion per subunit.</text>
</comment>
<dbReference type="CDD" id="cd07033">
    <property type="entry name" value="TPP_PYR_DXS_TK_like"/>
    <property type="match status" value="1"/>
</dbReference>
<dbReference type="GO" id="GO:0005829">
    <property type="term" value="C:cytosol"/>
    <property type="evidence" value="ECO:0007669"/>
    <property type="project" value="TreeGrafter"/>
</dbReference>
<dbReference type="Proteomes" id="UP000295500">
    <property type="component" value="Unassembled WGS sequence"/>
</dbReference>
<dbReference type="FunFam" id="3.40.50.970:FF:000005">
    <property type="entry name" value="1-deoxy-D-xylulose-5-phosphate synthase"/>
    <property type="match status" value="1"/>
</dbReference>
<dbReference type="EC" id="2.2.1.7" evidence="10"/>
<comment type="caution">
    <text evidence="12">The sequence shown here is derived from an EMBL/GenBank/DDBJ whole genome shotgun (WGS) entry which is preliminary data.</text>
</comment>
<dbReference type="HAMAP" id="MF_00315">
    <property type="entry name" value="DXP_synth"/>
    <property type="match status" value="1"/>
</dbReference>
<dbReference type="GO" id="GO:0009228">
    <property type="term" value="P:thiamine biosynthetic process"/>
    <property type="evidence" value="ECO:0007669"/>
    <property type="project" value="UniProtKB-UniRule"/>
</dbReference>
<dbReference type="InterPro" id="IPR033248">
    <property type="entry name" value="Transketolase_C"/>
</dbReference>
<feature type="binding site" evidence="10">
    <location>
        <begin position="115"/>
        <end position="117"/>
    </location>
    <ligand>
        <name>thiamine diphosphate</name>
        <dbReference type="ChEBI" id="CHEBI:58937"/>
    </ligand>
</feature>
<evidence type="ECO:0000256" key="1">
    <source>
        <dbReference type="ARBA" id="ARBA00004980"/>
    </source>
</evidence>
<dbReference type="PANTHER" id="PTHR43322:SF5">
    <property type="entry name" value="1-DEOXY-D-XYLULOSE-5-PHOSPHATE SYNTHASE, CHLOROPLASTIC"/>
    <property type="match status" value="1"/>
</dbReference>
<dbReference type="AlphaFoldDB" id="A0A4R6Q8R2"/>
<feature type="binding site" evidence="10">
    <location>
        <position position="146"/>
    </location>
    <ligand>
        <name>Mg(2+)</name>
        <dbReference type="ChEBI" id="CHEBI:18420"/>
    </ligand>
</feature>
<sequence length="616" mass="66747">MKRNLAEYNFPEDLKNMSGEELELLSYAIRDFLVDKISLTGGHLASNLGVVELTIALHRFYDCPKDKIIWDVGHQSYVHKILTGRANRFDTLRQTGGMSGFPKSGESEYDAYDTGHSSTSLSAAAGMAAARDIKNEDYNVVAVIGDGSLTGGMAYEALNNIGASKSKVIVILNDNGMSISRNIGGISKHLGKLRTSNKYLDAKKNIKENISRIPAVGEGLAKGLSGAKDWLKYALLSGGVMFEELGFTYLGPIDGNDIPSVLGILEQAQNVRGPVFIHVMTKKGKGYRNAELNPNKYHGIGPFDPETGAEKFPAGVTSSKVMGETLVKLADDDDRIVAITAAMGTATGLAEFAEKYPKRYFDVGIAEAHAVTFAAGLAKSDMKPLVAIYSSFLQRAYDQIVEDVCLQNLPVVFAIDRAGLVGADGETHHGLLDISYLSSIPNLTILSPSDGNDLKAMLSYAFSLNSPVAIRYPRGNCDYDENREETFNGRNVRLSSGKDVDIWAVGSMLKRAEKAKELLELRGIHAGVVSVRTIKPIDMSVISSNCRNIVTIEDGTALGGFGEKLSALVPASIKVTNFGWPDKFIEHGSCDDLYKLYKLDGESIAERISDRFEGKA</sequence>
<dbReference type="GO" id="GO:0000287">
    <property type="term" value="F:magnesium ion binding"/>
    <property type="evidence" value="ECO:0007669"/>
    <property type="project" value="UniProtKB-UniRule"/>
</dbReference>
<evidence type="ECO:0000256" key="7">
    <source>
        <dbReference type="ARBA" id="ARBA00022977"/>
    </source>
</evidence>
<evidence type="ECO:0000313" key="12">
    <source>
        <dbReference type="EMBL" id="TDP58525.1"/>
    </source>
</evidence>
<name>A0A4R6Q8R2_9FIRM</name>
<dbReference type="InterPro" id="IPR005477">
    <property type="entry name" value="Dxylulose-5-P_synthase"/>
</dbReference>
<dbReference type="InterPro" id="IPR009014">
    <property type="entry name" value="Transketo_C/PFOR_II"/>
</dbReference>
<dbReference type="SUPFAM" id="SSF52922">
    <property type="entry name" value="TK C-terminal domain-like"/>
    <property type="match status" value="1"/>
</dbReference>
<keyword evidence="13" id="KW-1185">Reference proteome</keyword>
<comment type="subunit">
    <text evidence="3 10">Homodimer.</text>
</comment>
<comment type="function">
    <text evidence="10">Catalyzes the acyloin condensation reaction between C atoms 2 and 3 of pyruvate and glyceraldehyde 3-phosphate to yield 1-deoxy-D-xylulose-5-phosphate (DXP).</text>
</comment>
<comment type="pathway">
    <text evidence="1 10">Metabolic intermediate biosynthesis; 1-deoxy-D-xylulose 5-phosphate biosynthesis; 1-deoxy-D-xylulose 5-phosphate from D-glyceraldehyde 3-phosphate and pyruvate: step 1/1.</text>
</comment>
<dbReference type="SMART" id="SM00861">
    <property type="entry name" value="Transket_pyr"/>
    <property type="match status" value="1"/>
</dbReference>
<gene>
    <name evidence="10" type="primary">dxs</name>
    <name evidence="12" type="ORF">EV211_10634</name>
</gene>
<dbReference type="GO" id="GO:0008661">
    <property type="term" value="F:1-deoxy-D-xylulose-5-phosphate synthase activity"/>
    <property type="evidence" value="ECO:0007669"/>
    <property type="project" value="UniProtKB-UniRule"/>
</dbReference>
<dbReference type="InterPro" id="IPR005475">
    <property type="entry name" value="Transketolase-like_Pyr-bd"/>
</dbReference>
<evidence type="ECO:0000256" key="10">
    <source>
        <dbReference type="HAMAP-Rule" id="MF_00315"/>
    </source>
</evidence>
<accession>A0A4R6Q8R2</accession>
<dbReference type="NCBIfam" id="TIGR00204">
    <property type="entry name" value="dxs"/>
    <property type="match status" value="1"/>
</dbReference>
<evidence type="ECO:0000313" key="13">
    <source>
        <dbReference type="Proteomes" id="UP000295500"/>
    </source>
</evidence>
<reference evidence="12 13" key="1">
    <citation type="submission" date="2019-03" db="EMBL/GenBank/DDBJ databases">
        <title>Genomic Encyclopedia of Type Strains, Phase IV (KMG-IV): sequencing the most valuable type-strain genomes for metagenomic binning, comparative biology and taxonomic classification.</title>
        <authorList>
            <person name="Goeker M."/>
        </authorList>
    </citation>
    <scope>NUCLEOTIDE SEQUENCE [LARGE SCALE GENOMIC DNA]</scope>
    <source>
        <strain evidence="12 13">DSM 28287</strain>
    </source>
</reference>
<dbReference type="Pfam" id="PF13292">
    <property type="entry name" value="DXP_synthase_N"/>
    <property type="match status" value="1"/>
</dbReference>
<dbReference type="UniPathway" id="UPA00064">
    <property type="reaction ID" value="UER00091"/>
</dbReference>
<keyword evidence="4 10" id="KW-0808">Transferase</keyword>
<dbReference type="RefSeq" id="WP_133527876.1">
    <property type="nucleotide sequence ID" value="NZ_SNXO01000006.1"/>
</dbReference>
<dbReference type="GO" id="GO:0016114">
    <property type="term" value="P:terpenoid biosynthetic process"/>
    <property type="evidence" value="ECO:0007669"/>
    <property type="project" value="UniProtKB-UniRule"/>
</dbReference>
<dbReference type="InterPro" id="IPR020826">
    <property type="entry name" value="Transketolase_BS"/>
</dbReference>
<feature type="binding site" evidence="10">
    <location>
        <position position="175"/>
    </location>
    <ligand>
        <name>thiamine diphosphate</name>
        <dbReference type="ChEBI" id="CHEBI:58937"/>
    </ligand>
</feature>
<dbReference type="InterPro" id="IPR029061">
    <property type="entry name" value="THDP-binding"/>
</dbReference>
<dbReference type="OrthoDB" id="9803371at2"/>
<feature type="domain" description="Transketolase-like pyrimidine-binding" evidence="11">
    <location>
        <begin position="316"/>
        <end position="480"/>
    </location>
</feature>
<keyword evidence="7 10" id="KW-0784">Thiamine biosynthesis</keyword>
<comment type="catalytic activity">
    <reaction evidence="10">
        <text>D-glyceraldehyde 3-phosphate + pyruvate + H(+) = 1-deoxy-D-xylulose 5-phosphate + CO2</text>
        <dbReference type="Rhea" id="RHEA:12605"/>
        <dbReference type="ChEBI" id="CHEBI:15361"/>
        <dbReference type="ChEBI" id="CHEBI:15378"/>
        <dbReference type="ChEBI" id="CHEBI:16526"/>
        <dbReference type="ChEBI" id="CHEBI:57792"/>
        <dbReference type="ChEBI" id="CHEBI:59776"/>
        <dbReference type="EC" id="2.2.1.7"/>
    </reaction>
</comment>
<dbReference type="InterPro" id="IPR049557">
    <property type="entry name" value="Transketolase_CS"/>
</dbReference>
<organism evidence="12 13">
    <name type="scientific">Aminicella lysinilytica</name>
    <dbReference type="NCBI Taxonomy" id="433323"/>
    <lineage>
        <taxon>Bacteria</taxon>
        <taxon>Bacillati</taxon>
        <taxon>Bacillota</taxon>
        <taxon>Clostridia</taxon>
        <taxon>Peptostreptococcales</taxon>
        <taxon>Anaerovoracaceae</taxon>
        <taxon>Aminicella</taxon>
    </lineage>
</organism>
<dbReference type="Pfam" id="PF02780">
    <property type="entry name" value="Transketolase_C"/>
    <property type="match status" value="1"/>
</dbReference>
<keyword evidence="5 10" id="KW-0479">Metal-binding</keyword>
<comment type="similarity">
    <text evidence="2 10">Belongs to the transketolase family. DXPS subfamily.</text>
</comment>
<dbReference type="GO" id="GO:0019288">
    <property type="term" value="P:isopentenyl diphosphate biosynthetic process, methylerythritol 4-phosphate pathway"/>
    <property type="evidence" value="ECO:0007669"/>
    <property type="project" value="TreeGrafter"/>
</dbReference>
<evidence type="ECO:0000256" key="8">
    <source>
        <dbReference type="ARBA" id="ARBA00023052"/>
    </source>
</evidence>
<feature type="binding site" evidence="10">
    <location>
        <position position="74"/>
    </location>
    <ligand>
        <name>thiamine diphosphate</name>
        <dbReference type="ChEBI" id="CHEBI:58937"/>
    </ligand>
</feature>
<dbReference type="Pfam" id="PF02779">
    <property type="entry name" value="Transket_pyr"/>
    <property type="match status" value="1"/>
</dbReference>
<dbReference type="GO" id="GO:0030976">
    <property type="term" value="F:thiamine pyrophosphate binding"/>
    <property type="evidence" value="ECO:0007669"/>
    <property type="project" value="UniProtKB-UniRule"/>
</dbReference>
<dbReference type="Gene3D" id="3.40.50.970">
    <property type="match status" value="2"/>
</dbReference>
<keyword evidence="8 10" id="KW-0786">Thiamine pyrophosphate</keyword>
<dbReference type="PROSITE" id="PS00801">
    <property type="entry name" value="TRANSKETOLASE_1"/>
    <property type="match status" value="1"/>
</dbReference>
<proteinExistence type="inferred from homology"/>
<comment type="cofactor">
    <cofactor evidence="10">
        <name>thiamine diphosphate</name>
        <dbReference type="ChEBI" id="CHEBI:58937"/>
    </cofactor>
    <text evidence="10">Binds 1 thiamine pyrophosphate per subunit.</text>
</comment>
<dbReference type="PROSITE" id="PS00802">
    <property type="entry name" value="TRANSKETOLASE_2"/>
    <property type="match status" value="1"/>
</dbReference>
<feature type="binding site" evidence="10">
    <location>
        <begin position="147"/>
        <end position="148"/>
    </location>
    <ligand>
        <name>thiamine diphosphate</name>
        <dbReference type="ChEBI" id="CHEBI:58937"/>
    </ligand>
</feature>
<dbReference type="NCBIfam" id="NF003933">
    <property type="entry name" value="PRK05444.2-2"/>
    <property type="match status" value="1"/>
</dbReference>
<protein>
    <recommendedName>
        <fullName evidence="10">1-deoxy-D-xylulose-5-phosphate synthase</fullName>
        <ecNumber evidence="10">2.2.1.7</ecNumber>
    </recommendedName>
    <alternativeName>
        <fullName evidence="10">1-deoxyxylulose-5-phosphate synthase</fullName>
        <shortName evidence="10">DXP synthase</shortName>
        <shortName evidence="10">DXPS</shortName>
    </alternativeName>
</protein>